<comment type="caution">
    <text evidence="1">The sequence shown here is derived from an EMBL/GenBank/DDBJ whole genome shotgun (WGS) entry which is preliminary data.</text>
</comment>
<sequence length="90" mass="10018">VGTATYHCIQCPCQLPEQWTVVRLHVPSALGVVPGVNRHGFLLRSIQICSSLYVRNAFTSDRYYAANAGPREILGEFKDWAWVDVPDAGE</sequence>
<feature type="non-terminal residue" evidence="1">
    <location>
        <position position="90"/>
    </location>
</feature>
<gene>
    <name evidence="1" type="primary">Wdr90</name>
    <name evidence="1" type="ORF">SNEC2469_LOCUS8170</name>
</gene>
<reference evidence="1" key="1">
    <citation type="submission" date="2021-02" db="EMBL/GenBank/DDBJ databases">
        <authorList>
            <person name="Dougan E. K."/>
            <person name="Rhodes N."/>
            <person name="Thang M."/>
            <person name="Chan C."/>
        </authorList>
    </citation>
    <scope>NUCLEOTIDE SEQUENCE</scope>
</reference>
<name>A0A812NVH4_9DINO</name>
<dbReference type="EMBL" id="CAJNJA010013580">
    <property type="protein sequence ID" value="CAE7324550.1"/>
    <property type="molecule type" value="Genomic_DNA"/>
</dbReference>
<keyword evidence="2" id="KW-1185">Reference proteome</keyword>
<dbReference type="AlphaFoldDB" id="A0A812NVH4"/>
<evidence type="ECO:0000313" key="2">
    <source>
        <dbReference type="Proteomes" id="UP000601435"/>
    </source>
</evidence>
<dbReference type="Proteomes" id="UP000601435">
    <property type="component" value="Unassembled WGS sequence"/>
</dbReference>
<evidence type="ECO:0000313" key="1">
    <source>
        <dbReference type="EMBL" id="CAE7324550.1"/>
    </source>
</evidence>
<feature type="non-terminal residue" evidence="1">
    <location>
        <position position="1"/>
    </location>
</feature>
<protein>
    <submittedName>
        <fullName evidence="1">Wdr90 protein</fullName>
    </submittedName>
</protein>
<proteinExistence type="predicted"/>
<organism evidence="1 2">
    <name type="scientific">Symbiodinium necroappetens</name>
    <dbReference type="NCBI Taxonomy" id="1628268"/>
    <lineage>
        <taxon>Eukaryota</taxon>
        <taxon>Sar</taxon>
        <taxon>Alveolata</taxon>
        <taxon>Dinophyceae</taxon>
        <taxon>Suessiales</taxon>
        <taxon>Symbiodiniaceae</taxon>
        <taxon>Symbiodinium</taxon>
    </lineage>
</organism>
<dbReference type="OrthoDB" id="6252103at2759"/>
<accession>A0A812NVH4</accession>